<keyword evidence="8" id="KW-0902">Two-component regulatory system</keyword>
<evidence type="ECO:0000256" key="7">
    <source>
        <dbReference type="ARBA" id="ARBA00022840"/>
    </source>
</evidence>
<dbReference type="FunFam" id="1.10.287.130:FF:000045">
    <property type="entry name" value="Two-component system sensor histidine kinase/response regulator"/>
    <property type="match status" value="1"/>
</dbReference>
<dbReference type="Gene3D" id="2.130.10.10">
    <property type="entry name" value="YVTN repeat-like/Quinoprotein amine dehydrogenase"/>
    <property type="match status" value="3"/>
</dbReference>
<dbReference type="Gene3D" id="3.40.50.2300">
    <property type="match status" value="1"/>
</dbReference>
<evidence type="ECO:0000256" key="13">
    <source>
        <dbReference type="SAM" id="Phobius"/>
    </source>
</evidence>
<dbReference type="PRINTS" id="PR00344">
    <property type="entry name" value="BCTRLSENSOR"/>
</dbReference>
<dbReference type="GO" id="GO:0000155">
    <property type="term" value="F:phosphorelay sensor kinase activity"/>
    <property type="evidence" value="ECO:0007669"/>
    <property type="project" value="InterPro"/>
</dbReference>
<dbReference type="PANTHER" id="PTHR43547:SF2">
    <property type="entry name" value="HYBRID SIGNAL TRANSDUCTION HISTIDINE KINASE C"/>
    <property type="match status" value="1"/>
</dbReference>
<dbReference type="GO" id="GO:0003700">
    <property type="term" value="F:DNA-binding transcription factor activity"/>
    <property type="evidence" value="ECO:0007669"/>
    <property type="project" value="InterPro"/>
</dbReference>
<dbReference type="InterPro" id="IPR005467">
    <property type="entry name" value="His_kinase_dom"/>
</dbReference>
<evidence type="ECO:0000256" key="4">
    <source>
        <dbReference type="ARBA" id="ARBA00022679"/>
    </source>
</evidence>
<feature type="domain" description="Response regulatory" evidence="16">
    <location>
        <begin position="1048"/>
        <end position="1163"/>
    </location>
</feature>
<dbReference type="InterPro" id="IPR036890">
    <property type="entry name" value="HATPase_C_sf"/>
</dbReference>
<feature type="domain" description="HTH araC/xylS-type" evidence="14">
    <location>
        <begin position="1195"/>
        <end position="1294"/>
    </location>
</feature>
<keyword evidence="13" id="KW-0812">Transmembrane</keyword>
<evidence type="ECO:0000256" key="12">
    <source>
        <dbReference type="PROSITE-ProRule" id="PRU00169"/>
    </source>
</evidence>
<evidence type="ECO:0000256" key="3">
    <source>
        <dbReference type="ARBA" id="ARBA00022553"/>
    </source>
</evidence>
<dbReference type="PANTHER" id="PTHR43547">
    <property type="entry name" value="TWO-COMPONENT HISTIDINE KINASE"/>
    <property type="match status" value="1"/>
</dbReference>
<keyword evidence="11" id="KW-0804">Transcription</keyword>
<dbReference type="Pfam" id="PF12833">
    <property type="entry name" value="HTH_18"/>
    <property type="match status" value="1"/>
</dbReference>
<dbReference type="SUPFAM" id="SSF46689">
    <property type="entry name" value="Homeodomain-like"/>
    <property type="match status" value="1"/>
</dbReference>
<dbReference type="PROSITE" id="PS50109">
    <property type="entry name" value="HIS_KIN"/>
    <property type="match status" value="1"/>
</dbReference>
<dbReference type="SUPFAM" id="SSF52172">
    <property type="entry name" value="CheY-like"/>
    <property type="match status" value="1"/>
</dbReference>
<keyword evidence="13" id="KW-0472">Membrane</keyword>
<evidence type="ECO:0000313" key="18">
    <source>
        <dbReference type="Proteomes" id="UP000199373"/>
    </source>
</evidence>
<dbReference type="SUPFAM" id="SSF101898">
    <property type="entry name" value="NHL repeat"/>
    <property type="match status" value="1"/>
</dbReference>
<dbReference type="SMART" id="SM00388">
    <property type="entry name" value="HisKA"/>
    <property type="match status" value="1"/>
</dbReference>
<reference evidence="17 18" key="1">
    <citation type="submission" date="2016-10" db="EMBL/GenBank/DDBJ databases">
        <authorList>
            <person name="de Groot N.N."/>
        </authorList>
    </citation>
    <scope>NUCLEOTIDE SEQUENCE [LARGE SCALE GENOMIC DNA]</scope>
    <source>
        <strain evidence="17 18">TC2-24</strain>
    </source>
</reference>
<dbReference type="InterPro" id="IPR003661">
    <property type="entry name" value="HisK_dim/P_dom"/>
</dbReference>
<dbReference type="Gene3D" id="2.60.40.10">
    <property type="entry name" value="Immunoglobulins"/>
    <property type="match status" value="1"/>
</dbReference>
<evidence type="ECO:0000256" key="11">
    <source>
        <dbReference type="ARBA" id="ARBA00023163"/>
    </source>
</evidence>
<keyword evidence="7" id="KW-0067">ATP-binding</keyword>
<dbReference type="CDD" id="cd00082">
    <property type="entry name" value="HisKA"/>
    <property type="match status" value="1"/>
</dbReference>
<evidence type="ECO:0000256" key="9">
    <source>
        <dbReference type="ARBA" id="ARBA00023015"/>
    </source>
</evidence>
<dbReference type="PROSITE" id="PS51257">
    <property type="entry name" value="PROKAR_LIPOPROTEIN"/>
    <property type="match status" value="1"/>
</dbReference>
<dbReference type="FunFam" id="3.30.565.10:FF:000037">
    <property type="entry name" value="Hybrid sensor histidine kinase/response regulator"/>
    <property type="match status" value="1"/>
</dbReference>
<evidence type="ECO:0000259" key="15">
    <source>
        <dbReference type="PROSITE" id="PS50109"/>
    </source>
</evidence>
<proteinExistence type="predicted"/>
<dbReference type="Proteomes" id="UP000199373">
    <property type="component" value="Unassembled WGS sequence"/>
</dbReference>
<dbReference type="GO" id="GO:0005524">
    <property type="term" value="F:ATP binding"/>
    <property type="evidence" value="ECO:0007669"/>
    <property type="project" value="UniProtKB-KW"/>
</dbReference>
<keyword evidence="18" id="KW-1185">Reference proteome</keyword>
<dbReference type="Gene3D" id="3.30.565.10">
    <property type="entry name" value="Histidine kinase-like ATPase, C-terminal domain"/>
    <property type="match status" value="1"/>
</dbReference>
<dbReference type="FunFam" id="3.40.50.2300:FF:000138">
    <property type="entry name" value="Two-component system sensor histidine kinase/response regulator"/>
    <property type="match status" value="1"/>
</dbReference>
<dbReference type="SMART" id="SM00387">
    <property type="entry name" value="HATPase_c"/>
    <property type="match status" value="1"/>
</dbReference>
<dbReference type="InterPro" id="IPR009057">
    <property type="entry name" value="Homeodomain-like_sf"/>
</dbReference>
<feature type="domain" description="Histidine kinase" evidence="15">
    <location>
        <begin position="805"/>
        <end position="1021"/>
    </location>
</feature>
<keyword evidence="9" id="KW-0805">Transcription regulation</keyword>
<evidence type="ECO:0000256" key="1">
    <source>
        <dbReference type="ARBA" id="ARBA00000085"/>
    </source>
</evidence>
<dbReference type="EC" id="2.7.13.3" evidence="2"/>
<evidence type="ECO:0000259" key="14">
    <source>
        <dbReference type="PROSITE" id="PS01124"/>
    </source>
</evidence>
<dbReference type="SUPFAM" id="SSF55874">
    <property type="entry name" value="ATPase domain of HSP90 chaperone/DNA topoisomerase II/histidine kinase"/>
    <property type="match status" value="1"/>
</dbReference>
<sequence>MLRRYFFIWAMVLFGCLHSAGQEDLRFYHIDTKGYRVKTVFRGADNLMWVGTSFGLFTLPQLESRNPDGYDRQHQRMRTGIDRIFEDSKGQLWMVTHGSGIMIYDPKTNACTADVAELLGKKNIHIDKNRDFSIYIENRRNCLIWQDHQLYALDLDDGNVRSILLEDNGEQVMKVESNRRAFAVLTTKNLYFFSLGSKVLIRREPLACEVKYETQLTMDETCNVWLSDNKIVQGYNYQAQKWMSSVAFPSHVSAIACGPGGKIWIGQENDGIYICDTDLQIRHHLEHMLGDANSIRDNQIYMLHYEKTSGAMWVAYSKGGISIYDKKQNCGMLYQVMDRQNPNAMTDVLSFAQTIDGKGLWMGLEDRGIFYRPLMEGRWEQVLGRASVSFLKTGSDGSLWAGLYKQGLLHMTIQGKREFYFKGESPYNIAFTPTGQVYVALQGKGVWRMDLTKAQIVDTHIWANFVFDLNYHQGRLHAVATKGYFVMDASGRWKKIRDGIFRHGCIDRQNYVYLLGDGNRALGLTIIDPQGGLVSLPSTLEKGLSRCATLDKSDNLWVVNGHKLVMLRHRQNNQVEWEYKVFNINPEGERIYYNPGAIHIDRMNQLWLGTDNGYQCINLNRLMEQKDRKSEEKPLAIGCISINDEILSPNKPLNGRVLITHDVGLTKSLNLKYNENNIVVECSRLFEERTPTDIYYYQLRGLSDTWQLVDNQTIVLSNLPPGEYQLFTKTQDALESHLLDISIAPPLWRSWWAYLIYLLIVISVAIGMLRYFRNKREYEMRLQQLALQQEQEKHLNEMKLRFFTNISHDLRTPLSLIIGPVEDLEGKAEDTATKSMLGLIHRNADLLLSLVNQILDFRRLEFGNEKVNLSYGDIVSTIGDICDTFRLKARKEGISLDFQPMVERVETQFDRDKMTKIIMNLLANAFKFTDRGGSITVSTDVLDGHVVIRVADTGIGISDEEKQLVFDRFYQSDNAHLQAIGSGIGLHIVREYVHLQGGEITIQDNEAGKGTVFCITLPLCQGTHEQEKEEESDETIPVEQNEPLHETTVLVVDDNSDFLTYVSQSLSGTYNVVSASNGENALEQLQENDVDIIISDVMMDGMDGLELCRMVKSDIATSHIPVILLTAKAQSTNELEGLEAGADDYITKPFSMSILLQRVHNLLERSRQQHQRFKNEIDIEPSEITVTSLDEQFITNAITQVEAHISDSDFNVEELSSAMGVHRSQLYKKLQHLTGRTPIQFIRLLRLKRGKQLLEKSGLYVSEIAYQVGFNSPRVFSKYFKAEFGMTPDEYKNKNGINNE</sequence>
<dbReference type="SMART" id="SM00342">
    <property type="entry name" value="HTH_ARAC"/>
    <property type="match status" value="1"/>
</dbReference>
<accession>A0A1I0NCJ3</accession>
<dbReference type="PROSITE" id="PS00041">
    <property type="entry name" value="HTH_ARAC_FAMILY_1"/>
    <property type="match status" value="1"/>
</dbReference>
<dbReference type="InterPro" id="IPR004358">
    <property type="entry name" value="Sig_transdc_His_kin-like_C"/>
</dbReference>
<dbReference type="Pfam" id="PF00512">
    <property type="entry name" value="HisKA"/>
    <property type="match status" value="1"/>
</dbReference>
<evidence type="ECO:0000256" key="5">
    <source>
        <dbReference type="ARBA" id="ARBA00022741"/>
    </source>
</evidence>
<dbReference type="InterPro" id="IPR015943">
    <property type="entry name" value="WD40/YVTN_repeat-like_dom_sf"/>
</dbReference>
<organism evidence="17 18">
    <name type="scientific">Prevotella aff. ruminicola Tc2-24</name>
    <dbReference type="NCBI Taxonomy" id="81582"/>
    <lineage>
        <taxon>Bacteria</taxon>
        <taxon>Pseudomonadati</taxon>
        <taxon>Bacteroidota</taxon>
        <taxon>Bacteroidia</taxon>
        <taxon>Bacteroidales</taxon>
        <taxon>Prevotellaceae</taxon>
        <taxon>Prevotella</taxon>
    </lineage>
</organism>
<dbReference type="GO" id="GO:0043565">
    <property type="term" value="F:sequence-specific DNA binding"/>
    <property type="evidence" value="ECO:0007669"/>
    <property type="project" value="InterPro"/>
</dbReference>
<keyword evidence="3 12" id="KW-0597">Phosphoprotein</keyword>
<dbReference type="SUPFAM" id="SSF47384">
    <property type="entry name" value="Homodimeric domain of signal transducing histidine kinase"/>
    <property type="match status" value="1"/>
</dbReference>
<dbReference type="InterPro" id="IPR001789">
    <property type="entry name" value="Sig_transdc_resp-reg_receiver"/>
</dbReference>
<evidence type="ECO:0000256" key="10">
    <source>
        <dbReference type="ARBA" id="ARBA00023125"/>
    </source>
</evidence>
<dbReference type="Pfam" id="PF02518">
    <property type="entry name" value="HATPase_c"/>
    <property type="match status" value="1"/>
</dbReference>
<keyword evidence="13" id="KW-1133">Transmembrane helix</keyword>
<feature type="transmembrane region" description="Helical" evidence="13">
    <location>
        <begin position="751"/>
        <end position="772"/>
    </location>
</feature>
<evidence type="ECO:0000256" key="8">
    <source>
        <dbReference type="ARBA" id="ARBA00023012"/>
    </source>
</evidence>
<feature type="modified residue" description="4-aspartylphosphate" evidence="12">
    <location>
        <position position="1096"/>
    </location>
</feature>
<dbReference type="InterPro" id="IPR011006">
    <property type="entry name" value="CheY-like_superfamily"/>
</dbReference>
<evidence type="ECO:0000256" key="2">
    <source>
        <dbReference type="ARBA" id="ARBA00012438"/>
    </source>
</evidence>
<dbReference type="InterPro" id="IPR003594">
    <property type="entry name" value="HATPase_dom"/>
</dbReference>
<dbReference type="EMBL" id="FOIQ01000002">
    <property type="protein sequence ID" value="SEV98969.1"/>
    <property type="molecule type" value="Genomic_DNA"/>
</dbReference>
<gene>
    <name evidence="17" type="ORF">SAMN04487850_1137</name>
</gene>
<dbReference type="InterPro" id="IPR036097">
    <property type="entry name" value="HisK_dim/P_sf"/>
</dbReference>
<dbReference type="Pfam" id="PF00072">
    <property type="entry name" value="Response_reg"/>
    <property type="match status" value="1"/>
</dbReference>
<protein>
    <recommendedName>
        <fullName evidence="2">histidine kinase</fullName>
        <ecNumber evidence="2">2.7.13.3</ecNumber>
    </recommendedName>
</protein>
<dbReference type="SUPFAM" id="SSF63829">
    <property type="entry name" value="Calcium-dependent phosphotriesterase"/>
    <property type="match status" value="1"/>
</dbReference>
<evidence type="ECO:0000259" key="16">
    <source>
        <dbReference type="PROSITE" id="PS50110"/>
    </source>
</evidence>
<evidence type="ECO:0000313" key="17">
    <source>
        <dbReference type="EMBL" id="SEV98969.1"/>
    </source>
</evidence>
<dbReference type="SMART" id="SM00448">
    <property type="entry name" value="REC"/>
    <property type="match status" value="1"/>
</dbReference>
<keyword evidence="10" id="KW-0238">DNA-binding</keyword>
<dbReference type="InterPro" id="IPR018062">
    <property type="entry name" value="HTH_AraC-typ_CS"/>
</dbReference>
<name>A0A1I0NCJ3_9BACT</name>
<dbReference type="PROSITE" id="PS50110">
    <property type="entry name" value="RESPONSE_REGULATORY"/>
    <property type="match status" value="1"/>
</dbReference>
<comment type="catalytic activity">
    <reaction evidence="1">
        <text>ATP + protein L-histidine = ADP + protein N-phospho-L-histidine.</text>
        <dbReference type="EC" id="2.7.13.3"/>
    </reaction>
</comment>
<evidence type="ECO:0000256" key="6">
    <source>
        <dbReference type="ARBA" id="ARBA00022777"/>
    </source>
</evidence>
<keyword evidence="5" id="KW-0547">Nucleotide-binding</keyword>
<keyword evidence="6 17" id="KW-0418">Kinase</keyword>
<dbReference type="Gene3D" id="1.10.287.130">
    <property type="match status" value="1"/>
</dbReference>
<dbReference type="InterPro" id="IPR018060">
    <property type="entry name" value="HTH_AraC"/>
</dbReference>
<dbReference type="PROSITE" id="PS01124">
    <property type="entry name" value="HTH_ARAC_FAMILY_2"/>
    <property type="match status" value="1"/>
</dbReference>
<dbReference type="InterPro" id="IPR013783">
    <property type="entry name" value="Ig-like_fold"/>
</dbReference>
<keyword evidence="4" id="KW-0808">Transferase</keyword>
<dbReference type="Gene3D" id="1.10.10.60">
    <property type="entry name" value="Homeodomain-like"/>
    <property type="match status" value="1"/>
</dbReference>
<dbReference type="RefSeq" id="WP_091915250.1">
    <property type="nucleotide sequence ID" value="NZ_FOIQ01000002.1"/>
</dbReference>